<dbReference type="EMBL" id="QKWJ01000059">
    <property type="protein sequence ID" value="RDK06576.1"/>
    <property type="molecule type" value="Genomic_DNA"/>
</dbReference>
<organism evidence="10 11">
    <name type="scientific">Cupriavidus lacunae</name>
    <dbReference type="NCBI Taxonomy" id="2666307"/>
    <lineage>
        <taxon>Bacteria</taxon>
        <taxon>Pseudomonadati</taxon>
        <taxon>Pseudomonadota</taxon>
        <taxon>Betaproteobacteria</taxon>
        <taxon>Burkholderiales</taxon>
        <taxon>Burkholderiaceae</taxon>
        <taxon>Cupriavidus</taxon>
    </lineage>
</organism>
<sequence length="333" mass="35005">MKICIYGLGAVGGLLAARLALADVPVSAVARGATLEAVSRDGLMLQEPSGNDAAPAMRRAPIRVAARPADLGVQDLVIIAVKTTAMGAVAQEIGPLLGPDTVVLSAMNGIPWWFFHGMAPELSTLRVRAVDPQGSIAEAIDPARVVGCVTHLSAVVPAPGTVRHVAGNRLIVGEPAQAGTTRSARLSAIVGLLRQAGFDVEEAASIQHEIWFKLWGNMTVNPISAMTGATGDRILDDELVRGFMSRCMLEAAEIGRRIGLQVDSDPEARHAVTRRLGAFRTSMLQDVESGKPVELDALVGAVIEIGQHVAVPTPDLAALFGLSRLHARVHGLY</sequence>
<keyword evidence="4" id="KW-0566">Pantothenate biosynthesis</keyword>
<dbReference type="Gene3D" id="1.10.1040.10">
    <property type="entry name" value="N-(1-d-carboxylethyl)-l-norvaline Dehydrogenase, domain 2"/>
    <property type="match status" value="1"/>
</dbReference>
<dbReference type="Pfam" id="PF08546">
    <property type="entry name" value="ApbA_C"/>
    <property type="match status" value="1"/>
</dbReference>
<evidence type="ECO:0000256" key="2">
    <source>
        <dbReference type="ARBA" id="ARBA00013014"/>
    </source>
</evidence>
<dbReference type="InterPro" id="IPR013752">
    <property type="entry name" value="KPA_reductase"/>
</dbReference>
<keyword evidence="7" id="KW-0732">Signal</keyword>
<evidence type="ECO:0000259" key="9">
    <source>
        <dbReference type="Pfam" id="PF08546"/>
    </source>
</evidence>
<dbReference type="GO" id="GO:0015940">
    <property type="term" value="P:pantothenate biosynthetic process"/>
    <property type="evidence" value="ECO:0007669"/>
    <property type="project" value="UniProtKB-UniPathway"/>
</dbReference>
<reference evidence="11" key="1">
    <citation type="submission" date="2018-06" db="EMBL/GenBank/DDBJ databases">
        <authorList>
            <person name="Feng T."/>
            <person name="Jeon C.O."/>
        </authorList>
    </citation>
    <scope>NUCLEOTIDE SEQUENCE [LARGE SCALE GENOMIC DNA]</scope>
    <source>
        <strain evidence="11">S23</strain>
    </source>
</reference>
<keyword evidence="11" id="KW-1185">Reference proteome</keyword>
<evidence type="ECO:0000313" key="11">
    <source>
        <dbReference type="Proteomes" id="UP000255165"/>
    </source>
</evidence>
<dbReference type="InterPro" id="IPR036291">
    <property type="entry name" value="NAD(P)-bd_dom_sf"/>
</dbReference>
<evidence type="ECO:0000256" key="7">
    <source>
        <dbReference type="SAM" id="SignalP"/>
    </source>
</evidence>
<dbReference type="InterPro" id="IPR013332">
    <property type="entry name" value="KPR_N"/>
</dbReference>
<gene>
    <name evidence="10" type="ORF">DN412_30515</name>
</gene>
<evidence type="ECO:0000256" key="3">
    <source>
        <dbReference type="ARBA" id="ARBA00019465"/>
    </source>
</evidence>
<feature type="domain" description="Ketopantoate reductase C-terminal" evidence="9">
    <location>
        <begin position="206"/>
        <end position="324"/>
    </location>
</feature>
<dbReference type="InterPro" id="IPR008927">
    <property type="entry name" value="6-PGluconate_DH-like_C_sf"/>
</dbReference>
<dbReference type="Proteomes" id="UP000255165">
    <property type="component" value="Unassembled WGS sequence"/>
</dbReference>
<protein>
    <recommendedName>
        <fullName evidence="3">2-dehydropantoate 2-reductase</fullName>
        <ecNumber evidence="2">1.1.1.169</ecNumber>
    </recommendedName>
    <alternativeName>
        <fullName evidence="5">Ketopantoate reductase</fullName>
    </alternativeName>
</protein>
<dbReference type="NCBIfam" id="NF005089">
    <property type="entry name" value="PRK06522.1-4"/>
    <property type="match status" value="1"/>
</dbReference>
<feature type="domain" description="Ketopantoate reductase N-terminal" evidence="8">
    <location>
        <begin position="3"/>
        <end position="175"/>
    </location>
</feature>
<evidence type="ECO:0000313" key="10">
    <source>
        <dbReference type="EMBL" id="RDK06576.1"/>
    </source>
</evidence>
<feature type="signal peptide" evidence="7">
    <location>
        <begin position="1"/>
        <end position="22"/>
    </location>
</feature>
<evidence type="ECO:0000256" key="5">
    <source>
        <dbReference type="ARBA" id="ARBA00032024"/>
    </source>
</evidence>
<comment type="caution">
    <text evidence="10">The sequence shown here is derived from an EMBL/GenBank/DDBJ whole genome shotgun (WGS) entry which is preliminary data.</text>
</comment>
<evidence type="ECO:0000259" key="8">
    <source>
        <dbReference type="Pfam" id="PF02558"/>
    </source>
</evidence>
<dbReference type="FunFam" id="1.10.1040.10:FF:000017">
    <property type="entry name" value="2-dehydropantoate 2-reductase"/>
    <property type="match status" value="1"/>
</dbReference>
<dbReference type="EC" id="1.1.1.169" evidence="2"/>
<evidence type="ECO:0000256" key="4">
    <source>
        <dbReference type="ARBA" id="ARBA00022655"/>
    </source>
</evidence>
<dbReference type="UniPathway" id="UPA00028">
    <property type="reaction ID" value="UER00004"/>
</dbReference>
<dbReference type="Gene3D" id="3.40.50.720">
    <property type="entry name" value="NAD(P)-binding Rossmann-like Domain"/>
    <property type="match status" value="1"/>
</dbReference>
<dbReference type="InterPro" id="IPR051402">
    <property type="entry name" value="KPR-Related"/>
</dbReference>
<dbReference type="GO" id="GO:0005737">
    <property type="term" value="C:cytoplasm"/>
    <property type="evidence" value="ECO:0007669"/>
    <property type="project" value="TreeGrafter"/>
</dbReference>
<dbReference type="PANTHER" id="PTHR21708">
    <property type="entry name" value="PROBABLE 2-DEHYDROPANTOATE 2-REDUCTASE"/>
    <property type="match status" value="1"/>
</dbReference>
<proteinExistence type="predicted"/>
<comment type="pathway">
    <text evidence="1">Cofactor biosynthesis; (R)-pantothenate biosynthesis; (R)-pantoate from 3-methyl-2-oxobutanoate: step 2/2.</text>
</comment>
<evidence type="ECO:0000256" key="6">
    <source>
        <dbReference type="ARBA" id="ARBA00048793"/>
    </source>
</evidence>
<dbReference type="GO" id="GO:0008677">
    <property type="term" value="F:2-dehydropantoate 2-reductase activity"/>
    <property type="evidence" value="ECO:0007669"/>
    <property type="project" value="UniProtKB-EC"/>
</dbReference>
<evidence type="ECO:0000256" key="1">
    <source>
        <dbReference type="ARBA" id="ARBA00004994"/>
    </source>
</evidence>
<dbReference type="Pfam" id="PF02558">
    <property type="entry name" value="ApbA"/>
    <property type="match status" value="1"/>
</dbReference>
<dbReference type="PANTHER" id="PTHR21708:SF45">
    <property type="entry name" value="2-DEHYDROPANTOATE 2-REDUCTASE"/>
    <property type="match status" value="1"/>
</dbReference>
<dbReference type="SUPFAM" id="SSF51735">
    <property type="entry name" value="NAD(P)-binding Rossmann-fold domains"/>
    <property type="match status" value="1"/>
</dbReference>
<feature type="chain" id="PRO_5016851636" description="2-dehydropantoate 2-reductase" evidence="7">
    <location>
        <begin position="23"/>
        <end position="333"/>
    </location>
</feature>
<dbReference type="AlphaFoldDB" id="A0A370NLU3"/>
<dbReference type="RefSeq" id="WP_115214982.1">
    <property type="nucleotide sequence ID" value="NZ_QKWJ01000059.1"/>
</dbReference>
<accession>A0A370NLU3</accession>
<dbReference type="SUPFAM" id="SSF48179">
    <property type="entry name" value="6-phosphogluconate dehydrogenase C-terminal domain-like"/>
    <property type="match status" value="1"/>
</dbReference>
<name>A0A370NLU3_9BURK</name>
<comment type="catalytic activity">
    <reaction evidence="6">
        <text>(R)-pantoate + NADP(+) = 2-dehydropantoate + NADPH + H(+)</text>
        <dbReference type="Rhea" id="RHEA:16233"/>
        <dbReference type="ChEBI" id="CHEBI:11561"/>
        <dbReference type="ChEBI" id="CHEBI:15378"/>
        <dbReference type="ChEBI" id="CHEBI:15980"/>
        <dbReference type="ChEBI" id="CHEBI:57783"/>
        <dbReference type="ChEBI" id="CHEBI:58349"/>
        <dbReference type="EC" id="1.1.1.169"/>
    </reaction>
</comment>
<dbReference type="InterPro" id="IPR013328">
    <property type="entry name" value="6PGD_dom2"/>
</dbReference>